<dbReference type="Proteomes" id="UP000228503">
    <property type="component" value="Unassembled WGS sequence"/>
</dbReference>
<feature type="domain" description="Translation initiation factor 3 C-terminal" evidence="5">
    <location>
        <begin position="104"/>
        <end position="186"/>
    </location>
</feature>
<proteinExistence type="inferred from homology"/>
<dbReference type="InterPro" id="IPR036788">
    <property type="entry name" value="T_IF-3_C_sf"/>
</dbReference>
<evidence type="ECO:0000256" key="1">
    <source>
        <dbReference type="ARBA" id="ARBA00005439"/>
    </source>
</evidence>
<dbReference type="InterPro" id="IPR001288">
    <property type="entry name" value="Translation_initiation_fac_3"/>
</dbReference>
<dbReference type="GO" id="GO:0005737">
    <property type="term" value="C:cytoplasm"/>
    <property type="evidence" value="ECO:0007669"/>
    <property type="project" value="UniProtKB-ARBA"/>
</dbReference>
<dbReference type="GO" id="GO:0043022">
    <property type="term" value="F:ribosome binding"/>
    <property type="evidence" value="ECO:0007669"/>
    <property type="project" value="TreeGrafter"/>
</dbReference>
<dbReference type="PANTHER" id="PTHR10938">
    <property type="entry name" value="TRANSLATION INITIATION FACTOR IF-3"/>
    <property type="match status" value="1"/>
</dbReference>
<name>A0A2M7U211_9BACT</name>
<dbReference type="PANTHER" id="PTHR10938:SF0">
    <property type="entry name" value="TRANSLATION INITIATION FACTOR IF-3, MITOCHONDRIAL"/>
    <property type="match status" value="1"/>
</dbReference>
<comment type="caution">
    <text evidence="7">The sequence shown here is derived from an EMBL/GenBank/DDBJ whole genome shotgun (WGS) entry which is preliminary data.</text>
</comment>
<gene>
    <name evidence="7" type="ORF">COY16_00145</name>
</gene>
<evidence type="ECO:0000313" key="7">
    <source>
        <dbReference type="EMBL" id="PIZ64157.1"/>
    </source>
</evidence>
<dbReference type="AlphaFoldDB" id="A0A2M7U211"/>
<dbReference type="EMBL" id="PFOB01000001">
    <property type="protein sequence ID" value="PIZ64157.1"/>
    <property type="molecule type" value="Genomic_DNA"/>
</dbReference>
<comment type="similarity">
    <text evidence="1">Belongs to the IF-3 family.</text>
</comment>
<evidence type="ECO:0000256" key="3">
    <source>
        <dbReference type="ARBA" id="ARBA00022917"/>
    </source>
</evidence>
<dbReference type="InterPro" id="IPR036787">
    <property type="entry name" value="T_IF-3_N_sf"/>
</dbReference>
<dbReference type="SUPFAM" id="SSF55200">
    <property type="entry name" value="Translation initiation factor IF3, C-terminal domain"/>
    <property type="match status" value="1"/>
</dbReference>
<protein>
    <recommendedName>
        <fullName evidence="4">Translation initiation factor IF-3</fullName>
    </recommendedName>
</protein>
<dbReference type="Gene3D" id="3.30.110.10">
    <property type="entry name" value="Translation initiation factor 3 (IF-3), C-terminal domain"/>
    <property type="match status" value="1"/>
</dbReference>
<evidence type="ECO:0000256" key="2">
    <source>
        <dbReference type="ARBA" id="ARBA00022540"/>
    </source>
</evidence>
<dbReference type="Pfam" id="PF00707">
    <property type="entry name" value="IF3_C"/>
    <property type="match status" value="1"/>
</dbReference>
<dbReference type="InterPro" id="IPR019815">
    <property type="entry name" value="Translation_initiation_fac_3_C"/>
</dbReference>
<evidence type="ECO:0000259" key="6">
    <source>
        <dbReference type="Pfam" id="PF05198"/>
    </source>
</evidence>
<keyword evidence="2 7" id="KW-0396">Initiation factor</keyword>
<reference evidence="8" key="1">
    <citation type="submission" date="2017-09" db="EMBL/GenBank/DDBJ databases">
        <title>Depth-based differentiation of microbial function through sediment-hosted aquifers and enrichment of novel symbionts in the deep terrestrial subsurface.</title>
        <authorList>
            <person name="Probst A.J."/>
            <person name="Ladd B."/>
            <person name="Jarett J.K."/>
            <person name="Geller-Mcgrath D.E."/>
            <person name="Sieber C.M.K."/>
            <person name="Emerson J.B."/>
            <person name="Anantharaman K."/>
            <person name="Thomas B.C."/>
            <person name="Malmstrom R."/>
            <person name="Stieglmeier M."/>
            <person name="Klingl A."/>
            <person name="Woyke T."/>
            <person name="Ryan C.M."/>
            <person name="Banfield J.F."/>
        </authorList>
    </citation>
    <scope>NUCLEOTIDE SEQUENCE [LARGE SCALE GENOMIC DNA]</scope>
</reference>
<dbReference type="Gene3D" id="3.10.20.80">
    <property type="entry name" value="Translation initiation factor 3 (IF-3), N-terminal domain"/>
    <property type="match status" value="1"/>
</dbReference>
<dbReference type="GO" id="GO:0032790">
    <property type="term" value="P:ribosome disassembly"/>
    <property type="evidence" value="ECO:0007669"/>
    <property type="project" value="TreeGrafter"/>
</dbReference>
<sequence length="188" mass="21913">MFNLINRRPNRRFFNNSSNRSGKYYHLNFRIQAEELRVIDSKGELVGVMSKQEALDRAQADGLDLVLIAQNAKPPVAKITDFKKFLYQEEKKLKEAKKGAKKSDVKDIQLSLFMSEHDKERFINKTKEFLKDGHQVRLNLTLRGREIIKKSMAIEFMNDYIGKLEDVNISKEPRVEGRVVRSVVSRKK</sequence>
<evidence type="ECO:0000313" key="8">
    <source>
        <dbReference type="Proteomes" id="UP000228503"/>
    </source>
</evidence>
<dbReference type="InterPro" id="IPR019814">
    <property type="entry name" value="Translation_initiation_fac_3_N"/>
</dbReference>
<organism evidence="7 8">
    <name type="scientific">Candidatus Roizmanbacteria bacterium CG_4_10_14_0_2_um_filter_39_13</name>
    <dbReference type="NCBI Taxonomy" id="1974825"/>
    <lineage>
        <taxon>Bacteria</taxon>
        <taxon>Candidatus Roizmaniibacteriota</taxon>
    </lineage>
</organism>
<evidence type="ECO:0000256" key="4">
    <source>
        <dbReference type="NCBIfam" id="TIGR00168"/>
    </source>
</evidence>
<dbReference type="SUPFAM" id="SSF54364">
    <property type="entry name" value="Translation initiation factor IF3, N-terminal domain"/>
    <property type="match status" value="1"/>
</dbReference>
<feature type="domain" description="Translation initiation factor 3 N-terminal" evidence="6">
    <location>
        <begin position="28"/>
        <end position="96"/>
    </location>
</feature>
<evidence type="ECO:0000259" key="5">
    <source>
        <dbReference type="Pfam" id="PF00707"/>
    </source>
</evidence>
<dbReference type="Pfam" id="PF05198">
    <property type="entry name" value="IF3_N"/>
    <property type="match status" value="1"/>
</dbReference>
<dbReference type="NCBIfam" id="TIGR00168">
    <property type="entry name" value="infC"/>
    <property type="match status" value="1"/>
</dbReference>
<dbReference type="GO" id="GO:0003743">
    <property type="term" value="F:translation initiation factor activity"/>
    <property type="evidence" value="ECO:0007669"/>
    <property type="project" value="UniProtKB-UniRule"/>
</dbReference>
<keyword evidence="3" id="KW-0648">Protein biosynthesis</keyword>
<accession>A0A2M7U211</accession>